<evidence type="ECO:0000256" key="2">
    <source>
        <dbReference type="ARBA" id="ARBA00010617"/>
    </source>
</evidence>
<comment type="cofactor">
    <cofactor evidence="1 7">
        <name>heme</name>
        <dbReference type="ChEBI" id="CHEBI:30413"/>
    </cofactor>
</comment>
<dbReference type="AlphaFoldDB" id="A0A9W8YKN1"/>
<keyword evidence="4 7" id="KW-0479">Metal-binding</keyword>
<dbReference type="OrthoDB" id="1470350at2759"/>
<evidence type="ECO:0008006" key="10">
    <source>
        <dbReference type="Google" id="ProtNLM"/>
    </source>
</evidence>
<evidence type="ECO:0000256" key="7">
    <source>
        <dbReference type="PIRSR" id="PIRSR602403-1"/>
    </source>
</evidence>
<evidence type="ECO:0000256" key="3">
    <source>
        <dbReference type="ARBA" id="ARBA00022617"/>
    </source>
</evidence>
<keyword evidence="3 7" id="KW-0349">Heme</keyword>
<evidence type="ECO:0000256" key="4">
    <source>
        <dbReference type="ARBA" id="ARBA00022723"/>
    </source>
</evidence>
<keyword evidence="9" id="KW-1185">Reference proteome</keyword>
<gene>
    <name evidence="8" type="ORF">N0V93_009334</name>
</gene>
<dbReference type="CDD" id="cd11070">
    <property type="entry name" value="CYP56-like"/>
    <property type="match status" value="1"/>
</dbReference>
<dbReference type="GO" id="GO:0020037">
    <property type="term" value="F:heme binding"/>
    <property type="evidence" value="ECO:0007669"/>
    <property type="project" value="InterPro"/>
</dbReference>
<protein>
    <recommendedName>
        <fullName evidence="10">Cytochrome P450</fullName>
    </recommendedName>
</protein>
<feature type="binding site" description="axial binding residue" evidence="7">
    <location>
        <position position="496"/>
    </location>
    <ligand>
        <name>heme</name>
        <dbReference type="ChEBI" id="CHEBI:30413"/>
    </ligand>
    <ligandPart>
        <name>Fe</name>
        <dbReference type="ChEBI" id="CHEBI:18248"/>
    </ligandPart>
</feature>
<dbReference type="PANTHER" id="PTHR24305:SF166">
    <property type="entry name" value="CYTOCHROME P450 12A4, MITOCHONDRIAL-RELATED"/>
    <property type="match status" value="1"/>
</dbReference>
<dbReference type="Gene3D" id="1.10.630.10">
    <property type="entry name" value="Cytochrome P450"/>
    <property type="match status" value="1"/>
</dbReference>
<sequence length="564" mass="63509">MIYSVAVTAFLAYITWSLVSLEINARKAQALGIHCVRIPFDVTNVLWLALQPSFWAILDRLPVPWSSYPDFVRLSRRDWQFREKSELAVRLGPVWALVTPVTFYLQFTDPQAIKGIFARPSHFMRPVKEYKLLEVYGPCISTAGWEDWARHRKIIAAPFNESIMKFVWDEATRQTKAMLDSWIESQSTGIPSVQKDTQTLALNVLAATALKKTYNFRGSGETGVQDEAGSYRDTIQIVLNNAILIMLIPYRFLHGPLIPRKLARVGEAAEAFKSHMVGMLDNETQALRKNQAGSGGILSGLVRALDLHHNEPSADSQGKKGLSIEETLGDLFVINFAGYDTSAAALSFSLHLLAIYPEVQEWLAEEIAAVSTSEDVADWDYKAMFPRLKRCQAILLETLRLYPPIVSLPKWTGANAQELDIGHETVTIPPGVYTAPHLIAVHTHPDYWTDPYSWTPRRWIFSGQVPTSGLELFVQEKIVEPLANTYFPWSETPQNCPGKKFIQVEAVAVFARLFKSHRLSVKAEAGENAQATKIRLLRCVNNVNMDVILRMEHSKDLRLICTEA</sequence>
<name>A0A9W8YKN1_9PEZI</name>
<dbReference type="Proteomes" id="UP001140453">
    <property type="component" value="Unassembled WGS sequence"/>
</dbReference>
<evidence type="ECO:0000256" key="5">
    <source>
        <dbReference type="ARBA" id="ARBA00023004"/>
    </source>
</evidence>
<dbReference type="GO" id="GO:0005506">
    <property type="term" value="F:iron ion binding"/>
    <property type="evidence" value="ECO:0007669"/>
    <property type="project" value="InterPro"/>
</dbReference>
<reference evidence="8" key="1">
    <citation type="submission" date="2022-10" db="EMBL/GenBank/DDBJ databases">
        <title>Tapping the CABI collections for fungal endophytes: first genome assemblies for Collariella, Neodidymelliopsis, Ascochyta clinopodiicola, Didymella pomorum, Didymosphaeria variabile, Neocosmospora piperis and Neocucurbitaria cava.</title>
        <authorList>
            <person name="Hill R."/>
        </authorList>
    </citation>
    <scope>NUCLEOTIDE SEQUENCE</scope>
    <source>
        <strain evidence="8">IMI 355082</strain>
    </source>
</reference>
<dbReference type="SUPFAM" id="SSF48264">
    <property type="entry name" value="Cytochrome P450"/>
    <property type="match status" value="1"/>
</dbReference>
<dbReference type="PRINTS" id="PR00385">
    <property type="entry name" value="P450"/>
</dbReference>
<comment type="caution">
    <text evidence="8">The sequence shown here is derived from an EMBL/GenBank/DDBJ whole genome shotgun (WGS) entry which is preliminary data.</text>
</comment>
<organism evidence="8 9">
    <name type="scientific">Gnomoniopsis smithogilvyi</name>
    <dbReference type="NCBI Taxonomy" id="1191159"/>
    <lineage>
        <taxon>Eukaryota</taxon>
        <taxon>Fungi</taxon>
        <taxon>Dikarya</taxon>
        <taxon>Ascomycota</taxon>
        <taxon>Pezizomycotina</taxon>
        <taxon>Sordariomycetes</taxon>
        <taxon>Sordariomycetidae</taxon>
        <taxon>Diaporthales</taxon>
        <taxon>Gnomoniaceae</taxon>
        <taxon>Gnomoniopsis</taxon>
    </lineage>
</organism>
<proteinExistence type="inferred from homology"/>
<dbReference type="InterPro" id="IPR001128">
    <property type="entry name" value="Cyt_P450"/>
</dbReference>
<dbReference type="InterPro" id="IPR036396">
    <property type="entry name" value="Cyt_P450_sf"/>
</dbReference>
<dbReference type="Pfam" id="PF00067">
    <property type="entry name" value="p450"/>
    <property type="match status" value="1"/>
</dbReference>
<dbReference type="InterPro" id="IPR002403">
    <property type="entry name" value="Cyt_P450_E_grp-IV"/>
</dbReference>
<evidence type="ECO:0000313" key="9">
    <source>
        <dbReference type="Proteomes" id="UP001140453"/>
    </source>
</evidence>
<evidence type="ECO:0000256" key="6">
    <source>
        <dbReference type="ARBA" id="ARBA00023033"/>
    </source>
</evidence>
<accession>A0A9W8YKN1</accession>
<dbReference type="InterPro" id="IPR050121">
    <property type="entry name" value="Cytochrome_P450_monoxygenase"/>
</dbReference>
<keyword evidence="6" id="KW-0503">Monooxygenase</keyword>
<dbReference type="PRINTS" id="PR00465">
    <property type="entry name" value="EP450IV"/>
</dbReference>
<comment type="similarity">
    <text evidence="2">Belongs to the cytochrome P450 family.</text>
</comment>
<evidence type="ECO:0000313" key="8">
    <source>
        <dbReference type="EMBL" id="KAJ4386438.1"/>
    </source>
</evidence>
<dbReference type="PANTHER" id="PTHR24305">
    <property type="entry name" value="CYTOCHROME P450"/>
    <property type="match status" value="1"/>
</dbReference>
<dbReference type="GO" id="GO:0016705">
    <property type="term" value="F:oxidoreductase activity, acting on paired donors, with incorporation or reduction of molecular oxygen"/>
    <property type="evidence" value="ECO:0007669"/>
    <property type="project" value="InterPro"/>
</dbReference>
<dbReference type="GO" id="GO:0004497">
    <property type="term" value="F:monooxygenase activity"/>
    <property type="evidence" value="ECO:0007669"/>
    <property type="project" value="UniProtKB-KW"/>
</dbReference>
<keyword evidence="5 7" id="KW-0408">Iron</keyword>
<evidence type="ECO:0000256" key="1">
    <source>
        <dbReference type="ARBA" id="ARBA00001971"/>
    </source>
</evidence>
<dbReference type="EMBL" id="JAPEVB010000006">
    <property type="protein sequence ID" value="KAJ4386438.1"/>
    <property type="molecule type" value="Genomic_DNA"/>
</dbReference>
<keyword evidence="6" id="KW-0560">Oxidoreductase</keyword>